<dbReference type="Pfam" id="PF18962">
    <property type="entry name" value="Por_Secre_tail"/>
    <property type="match status" value="1"/>
</dbReference>
<protein>
    <recommendedName>
        <fullName evidence="5">T9SS type A sorting domain-containing protein</fullName>
    </recommendedName>
</protein>
<organism evidence="3 4">
    <name type="scientific">Ravibacter arvi</name>
    <dbReference type="NCBI Taxonomy" id="2051041"/>
    <lineage>
        <taxon>Bacteria</taxon>
        <taxon>Pseudomonadati</taxon>
        <taxon>Bacteroidota</taxon>
        <taxon>Cytophagia</taxon>
        <taxon>Cytophagales</taxon>
        <taxon>Spirosomataceae</taxon>
        <taxon>Ravibacter</taxon>
    </lineage>
</organism>
<sequence length="642" mass="69545">MVLFSPVARLMGQKITEPALNFTIFVKEELRLTATEVEGRVAVGGDLILQGSTYQIIPKTNDGFKYGGLPLGLAVRGGIVLPDGSDLKVSAGNYVKIGDATRPNQLAVNYAAGDFRVGYKNGGGGKISLQTNPAQFGSPLVGPAHNPVVENVFGPESGKLDIGGAFQQLGITSAALARKPDNVILRDFDNAAYRLDGPFLSTAGLPAKPKFVLDPDAVNVINISAEVWSSFNNEVRFSGLNASPGFALIINILGANRTVRFANLPDLMNSKGRVVFNFPDANGEVRLTGNAQIDGVILAPLAKIVKDNAGNLVGQVIARQFEHNGHEIHFQPLTTSWNERAISVQATPRCAQEAPYLDYEVSANFDTKGMLAKLEWLAPDGTVVQTLQGQPLKNSVLFPGAAVDQHGAGIAWPGWERGEDGKWAVVDDLNSKLRQEGAKIRVTLDPVYTATVSYPSSTESCFTDPPPSGTSLPVRLLSFEVRGEGSGGAQLSWSVDQAVNFSHFEVEKSADARSFSKVADVKFDRNIRKYSISDRPTGRGTIYYRLKMVDLDNTAAYSPVQSIRTGSGNQAIFSYGYPNPFNQSLQIQSAYAQSVRVYNYAGRLIDQVRLNAGWNVVNTREWETGGYLIRTDNNEIIRVVKQ</sequence>
<keyword evidence="4" id="KW-1185">Reference proteome</keyword>
<dbReference type="RefSeq" id="WP_345028335.1">
    <property type="nucleotide sequence ID" value="NZ_BAABEY010000018.1"/>
</dbReference>
<evidence type="ECO:0000259" key="2">
    <source>
        <dbReference type="Pfam" id="PF20597"/>
    </source>
</evidence>
<dbReference type="InterPro" id="IPR026588">
    <property type="entry name" value="Choice_anch_A"/>
</dbReference>
<feature type="domain" description="Secretion system C-terminal sorting" evidence="1">
    <location>
        <begin position="577"/>
        <end position="635"/>
    </location>
</feature>
<dbReference type="NCBIfam" id="TIGR04215">
    <property type="entry name" value="choice_anch_A"/>
    <property type="match status" value="1"/>
</dbReference>
<reference evidence="4" key="1">
    <citation type="journal article" date="2019" name="Int. J. Syst. Evol. Microbiol.">
        <title>The Global Catalogue of Microorganisms (GCM) 10K type strain sequencing project: providing services to taxonomists for standard genome sequencing and annotation.</title>
        <authorList>
            <consortium name="The Broad Institute Genomics Platform"/>
            <consortium name="The Broad Institute Genome Sequencing Center for Infectious Disease"/>
            <person name="Wu L."/>
            <person name="Ma J."/>
        </authorList>
    </citation>
    <scope>NUCLEOTIDE SEQUENCE [LARGE SCALE GENOMIC DNA]</scope>
    <source>
        <strain evidence="4">JCM 31920</strain>
    </source>
</reference>
<dbReference type="InterPro" id="IPR026444">
    <property type="entry name" value="Secre_tail"/>
</dbReference>
<evidence type="ECO:0008006" key="5">
    <source>
        <dbReference type="Google" id="ProtNLM"/>
    </source>
</evidence>
<evidence type="ECO:0000313" key="3">
    <source>
        <dbReference type="EMBL" id="GAA4438403.1"/>
    </source>
</evidence>
<feature type="domain" description="Choice-of-anchor A" evidence="2">
    <location>
        <begin position="17"/>
        <end position="330"/>
    </location>
</feature>
<comment type="caution">
    <text evidence="3">The sequence shown here is derived from an EMBL/GenBank/DDBJ whole genome shotgun (WGS) entry which is preliminary data.</text>
</comment>
<dbReference type="EMBL" id="BAABEY010000018">
    <property type="protein sequence ID" value="GAA4438403.1"/>
    <property type="molecule type" value="Genomic_DNA"/>
</dbReference>
<gene>
    <name evidence="3" type="ORF">GCM10023091_19030</name>
</gene>
<accession>A0ABP8LXY6</accession>
<evidence type="ECO:0000259" key="1">
    <source>
        <dbReference type="Pfam" id="PF18962"/>
    </source>
</evidence>
<dbReference type="Pfam" id="PF20597">
    <property type="entry name" value="pAdhesive_15"/>
    <property type="match status" value="1"/>
</dbReference>
<evidence type="ECO:0000313" key="4">
    <source>
        <dbReference type="Proteomes" id="UP001501508"/>
    </source>
</evidence>
<name>A0ABP8LXY6_9BACT</name>
<dbReference type="Proteomes" id="UP001501508">
    <property type="component" value="Unassembled WGS sequence"/>
</dbReference>
<proteinExistence type="predicted"/>